<dbReference type="InterPro" id="IPR002901">
    <property type="entry name" value="MGlyc_endo_b_GlcNAc-like_dom"/>
</dbReference>
<dbReference type="PANTHER" id="PTHR33308">
    <property type="entry name" value="PEPTIDOGLYCAN HYDROLASE FLGJ"/>
    <property type="match status" value="1"/>
</dbReference>
<evidence type="ECO:0000313" key="3">
    <source>
        <dbReference type="EMBL" id="MBB5373732.1"/>
    </source>
</evidence>
<protein>
    <submittedName>
        <fullName evidence="3">Flagellar protein FlgJ</fullName>
    </submittedName>
</protein>
<keyword evidence="3" id="KW-0966">Cell projection</keyword>
<dbReference type="AlphaFoldDB" id="A0A840VU49"/>
<dbReference type="RefSeq" id="WP_183266753.1">
    <property type="nucleotide sequence ID" value="NZ_JACHFJ010000009.1"/>
</dbReference>
<dbReference type="Pfam" id="PF01832">
    <property type="entry name" value="Glucosaminidase"/>
    <property type="match status" value="1"/>
</dbReference>
<sequence>MLLSAPHAFGNATPQKPSFSTTVEHVAGMLWYEMLSSMNENGMSPDALGAGGGDFQSMFLWNLAQNDFSKYDNGLLTATTRQIGGGASEAPATVSAAPMPLATALPSAGTGTVNATIQTEALEAAPEVTQPATDLVTQAKNFAKSVWPQITQAAQALGVPPVAVLAQTALETGWGAAAPGNNIFGVKASGGESGTMRATHEVIDGVLTPQTASFRNYSDLADSISDYVGLIQSGFSTATGQNTVAGFAQALQSGGYATDTNYASKIVNIAQSPLMAQVLQAIGGTSSIASTAGKP</sequence>
<reference evidence="3 4" key="1">
    <citation type="submission" date="2020-08" db="EMBL/GenBank/DDBJ databases">
        <title>Genomic Encyclopedia of Type Strains, Phase IV (KMG-IV): sequencing the most valuable type-strain genomes for metagenomic binning, comparative biology and taxonomic classification.</title>
        <authorList>
            <person name="Goeker M."/>
        </authorList>
    </citation>
    <scope>NUCLEOTIDE SEQUENCE [LARGE SCALE GENOMIC DNA]</scope>
    <source>
        <strain evidence="3 4">DSM 27026</strain>
    </source>
</reference>
<feature type="domain" description="Mannosyl-glycoprotein endo-beta-N-acetylglucosamidase-like" evidence="2">
    <location>
        <begin position="135"/>
        <end position="279"/>
    </location>
</feature>
<dbReference type="SMART" id="SM00047">
    <property type="entry name" value="LYZ2"/>
    <property type="match status" value="1"/>
</dbReference>
<name>A0A840VU49_9PROT</name>
<keyword evidence="3" id="KW-0969">Cilium</keyword>
<dbReference type="Gene3D" id="1.10.530.10">
    <property type="match status" value="1"/>
</dbReference>
<gene>
    <name evidence="3" type="ORF">HNP71_001997</name>
</gene>
<organism evidence="3 4">
    <name type="scientific">Acidocella aromatica</name>
    <dbReference type="NCBI Taxonomy" id="1303579"/>
    <lineage>
        <taxon>Bacteria</taxon>
        <taxon>Pseudomonadati</taxon>
        <taxon>Pseudomonadota</taxon>
        <taxon>Alphaproteobacteria</taxon>
        <taxon>Acetobacterales</taxon>
        <taxon>Acidocellaceae</taxon>
        <taxon>Acidocella</taxon>
    </lineage>
</organism>
<evidence type="ECO:0000313" key="4">
    <source>
        <dbReference type="Proteomes" id="UP000553706"/>
    </source>
</evidence>
<accession>A0A840VU49</accession>
<keyword evidence="3" id="KW-0282">Flagellum</keyword>
<comment type="caution">
    <text evidence="3">The sequence shown here is derived from an EMBL/GenBank/DDBJ whole genome shotgun (WGS) entry which is preliminary data.</text>
</comment>
<dbReference type="PANTHER" id="PTHR33308:SF9">
    <property type="entry name" value="PEPTIDOGLYCAN HYDROLASE FLGJ"/>
    <property type="match status" value="1"/>
</dbReference>
<dbReference type="EMBL" id="JACHFJ010000009">
    <property type="protein sequence ID" value="MBB5373732.1"/>
    <property type="molecule type" value="Genomic_DNA"/>
</dbReference>
<evidence type="ECO:0000259" key="2">
    <source>
        <dbReference type="SMART" id="SM00047"/>
    </source>
</evidence>
<dbReference type="GO" id="GO:0071973">
    <property type="term" value="P:bacterial-type flagellum-dependent cell motility"/>
    <property type="evidence" value="ECO:0007669"/>
    <property type="project" value="TreeGrafter"/>
</dbReference>
<dbReference type="InterPro" id="IPR051056">
    <property type="entry name" value="Glycosyl_Hydrolase_73"/>
</dbReference>
<dbReference type="Proteomes" id="UP000553706">
    <property type="component" value="Unassembled WGS sequence"/>
</dbReference>
<proteinExistence type="predicted"/>
<keyword evidence="4" id="KW-1185">Reference proteome</keyword>
<evidence type="ECO:0000256" key="1">
    <source>
        <dbReference type="ARBA" id="ARBA00022801"/>
    </source>
</evidence>
<keyword evidence="1" id="KW-0378">Hydrolase</keyword>
<dbReference type="GO" id="GO:0004040">
    <property type="term" value="F:amidase activity"/>
    <property type="evidence" value="ECO:0007669"/>
    <property type="project" value="InterPro"/>
</dbReference>